<dbReference type="InterPro" id="IPR017972">
    <property type="entry name" value="Cyt_P450_CS"/>
</dbReference>
<evidence type="ECO:0000259" key="20">
    <source>
        <dbReference type="PROSITE" id="PS51384"/>
    </source>
</evidence>
<dbReference type="PROSITE" id="PS00086">
    <property type="entry name" value="CYTOCHROME_P450"/>
    <property type="match status" value="1"/>
</dbReference>
<dbReference type="Gene3D" id="3.40.50.360">
    <property type="match status" value="1"/>
</dbReference>
<name>A0A1Q8RSM1_9PEZI</name>
<dbReference type="InterPro" id="IPR001128">
    <property type="entry name" value="Cyt_P450"/>
</dbReference>
<dbReference type="InterPro" id="IPR001433">
    <property type="entry name" value="OxRdtase_FAD/NAD-bd"/>
</dbReference>
<evidence type="ECO:0000256" key="3">
    <source>
        <dbReference type="ARBA" id="ARBA00022448"/>
    </source>
</evidence>
<evidence type="ECO:0000256" key="16">
    <source>
        <dbReference type="PIRNR" id="PIRNR000209"/>
    </source>
</evidence>
<dbReference type="GO" id="GO:0005829">
    <property type="term" value="C:cytosol"/>
    <property type="evidence" value="ECO:0007669"/>
    <property type="project" value="TreeGrafter"/>
</dbReference>
<dbReference type="Pfam" id="PF00667">
    <property type="entry name" value="FAD_binding_1"/>
    <property type="match status" value="1"/>
</dbReference>
<dbReference type="Gene3D" id="1.20.990.10">
    <property type="entry name" value="NADPH-cytochrome p450 Reductase, Chain A, domain 3"/>
    <property type="match status" value="1"/>
</dbReference>
<comment type="cofactor">
    <cofactor evidence="1 16 17">
        <name>heme</name>
        <dbReference type="ChEBI" id="CHEBI:30413"/>
    </cofactor>
</comment>
<evidence type="ECO:0000259" key="19">
    <source>
        <dbReference type="PROSITE" id="PS50902"/>
    </source>
</evidence>
<keyword evidence="11 16" id="KW-0560">Oxidoreductase</keyword>
<evidence type="ECO:0000256" key="8">
    <source>
        <dbReference type="ARBA" id="ARBA00022827"/>
    </source>
</evidence>
<dbReference type="AlphaFoldDB" id="A0A1Q8RSM1"/>
<keyword evidence="12 16" id="KW-0408">Iron</keyword>
<protein>
    <recommendedName>
        <fullName evidence="16">Bifunctional cytochrome P450/NADPH--P450 reductase</fullName>
    </recommendedName>
    <domain>
        <recommendedName>
            <fullName evidence="16">Cytochrome P450</fullName>
            <ecNumber evidence="16">1.14.14.1</ecNumber>
        </recommendedName>
    </domain>
    <domain>
        <recommendedName>
            <fullName evidence="16">NADPH--cytochrome P450 reductase</fullName>
            <ecNumber evidence="16">1.6.2.4</ecNumber>
        </recommendedName>
    </domain>
</protein>
<dbReference type="SUPFAM" id="SSF48264">
    <property type="entry name" value="Cytochrome P450"/>
    <property type="match status" value="1"/>
</dbReference>
<dbReference type="InterPro" id="IPR017927">
    <property type="entry name" value="FAD-bd_FR_type"/>
</dbReference>
<dbReference type="SUPFAM" id="SSF52218">
    <property type="entry name" value="Flavoproteins"/>
    <property type="match status" value="1"/>
</dbReference>
<dbReference type="GO" id="GO:0010181">
    <property type="term" value="F:FMN binding"/>
    <property type="evidence" value="ECO:0007669"/>
    <property type="project" value="UniProtKB-UniRule"/>
</dbReference>
<keyword evidence="6 16" id="KW-0288">FMN</keyword>
<dbReference type="SUPFAM" id="SSF52343">
    <property type="entry name" value="Ferredoxin reductase-like, C-terminal NADP-linked domain"/>
    <property type="match status" value="1"/>
</dbReference>
<dbReference type="Pfam" id="PF00258">
    <property type="entry name" value="Flavodoxin_1"/>
    <property type="match status" value="1"/>
</dbReference>
<keyword evidence="3 16" id="KW-0813">Transport</keyword>
<accession>A0A1Q8RSM1</accession>
<evidence type="ECO:0000256" key="10">
    <source>
        <dbReference type="ARBA" id="ARBA00022982"/>
    </source>
</evidence>
<dbReference type="Proteomes" id="UP000186583">
    <property type="component" value="Unassembled WGS sequence"/>
</dbReference>
<dbReference type="PROSITE" id="PS51384">
    <property type="entry name" value="FAD_FR"/>
    <property type="match status" value="1"/>
</dbReference>
<dbReference type="FunFam" id="1.10.630.10:FF:000040">
    <property type="entry name" value="Bifunctional cytochrome P450/NADPH--P450 reductase"/>
    <property type="match status" value="1"/>
</dbReference>
<evidence type="ECO:0000256" key="1">
    <source>
        <dbReference type="ARBA" id="ARBA00001971"/>
    </source>
</evidence>
<evidence type="ECO:0000256" key="11">
    <source>
        <dbReference type="ARBA" id="ARBA00023002"/>
    </source>
</evidence>
<dbReference type="PRINTS" id="PR00463">
    <property type="entry name" value="EP450I"/>
</dbReference>
<dbReference type="GO" id="GO:0005506">
    <property type="term" value="F:iron ion binding"/>
    <property type="evidence" value="ECO:0007669"/>
    <property type="project" value="UniProtKB-UniRule"/>
</dbReference>
<evidence type="ECO:0000256" key="9">
    <source>
        <dbReference type="ARBA" id="ARBA00022857"/>
    </source>
</evidence>
<gene>
    <name evidence="21" type="ORF">CCHL11_03577</name>
</gene>
<evidence type="ECO:0000313" key="22">
    <source>
        <dbReference type="Proteomes" id="UP000186583"/>
    </source>
</evidence>
<evidence type="ECO:0000256" key="18">
    <source>
        <dbReference type="SAM" id="MobiDB-lite"/>
    </source>
</evidence>
<dbReference type="PROSITE" id="PS50902">
    <property type="entry name" value="FLAVODOXIN_LIKE"/>
    <property type="match status" value="1"/>
</dbReference>
<comment type="similarity">
    <text evidence="2 16">In the N-terminal section; belongs to the cytochrome P450 family.</text>
</comment>
<dbReference type="FunFam" id="2.40.30.10:FF:000198">
    <property type="entry name" value="Bifunctional cytochrome P450/NADPH--P450 reductase"/>
    <property type="match status" value="1"/>
</dbReference>
<dbReference type="InterPro" id="IPR008254">
    <property type="entry name" value="Flavodoxin/NO_synth"/>
</dbReference>
<keyword evidence="22" id="KW-1185">Reference proteome</keyword>
<dbReference type="EC" id="1.6.2.4" evidence="16"/>
<dbReference type="Pfam" id="PF00175">
    <property type="entry name" value="NAD_binding_1"/>
    <property type="match status" value="1"/>
</dbReference>
<evidence type="ECO:0000256" key="4">
    <source>
        <dbReference type="ARBA" id="ARBA00022617"/>
    </source>
</evidence>
<feature type="domain" description="FAD-binding FR-type" evidence="20">
    <location>
        <begin position="731"/>
        <end position="961"/>
    </location>
</feature>
<proteinExistence type="inferred from homology"/>
<dbReference type="SUPFAM" id="SSF63380">
    <property type="entry name" value="Riboflavin synthase domain-like"/>
    <property type="match status" value="1"/>
</dbReference>
<dbReference type="PANTHER" id="PTHR19384">
    <property type="entry name" value="NITRIC OXIDE SYNTHASE-RELATED"/>
    <property type="match status" value="1"/>
</dbReference>
<dbReference type="PANTHER" id="PTHR19384:SF127">
    <property type="entry name" value="BIFUNCTIONAL CYTOCHROME P450_NADPH--P450 REDUCTASE"/>
    <property type="match status" value="1"/>
</dbReference>
<evidence type="ECO:0000256" key="5">
    <source>
        <dbReference type="ARBA" id="ARBA00022630"/>
    </source>
</evidence>
<dbReference type="InterPro" id="IPR029039">
    <property type="entry name" value="Flavoprotein-like_sf"/>
</dbReference>
<feature type="region of interest" description="Disordered" evidence="18">
    <location>
        <begin position="1"/>
        <end position="34"/>
    </location>
</feature>
<dbReference type="InterPro" id="IPR036396">
    <property type="entry name" value="Cyt_P450_sf"/>
</dbReference>
<dbReference type="PIRSF" id="PIRSF000209">
    <property type="entry name" value="Bifunctional_P450_P450R"/>
    <property type="match status" value="1"/>
</dbReference>
<feature type="domain" description="Flavodoxin-like" evidence="19">
    <location>
        <begin position="553"/>
        <end position="693"/>
    </location>
</feature>
<feature type="binding site" description="axial binding residue" evidence="17">
    <location>
        <position position="450"/>
    </location>
    <ligand>
        <name>heme</name>
        <dbReference type="ChEBI" id="CHEBI:30413"/>
    </ligand>
    <ligandPart>
        <name>Fe</name>
        <dbReference type="ChEBI" id="CHEBI:18248"/>
    </ligandPart>
</feature>
<keyword evidence="9 16" id="KW-0521">NADP</keyword>
<evidence type="ECO:0000256" key="6">
    <source>
        <dbReference type="ARBA" id="ARBA00022643"/>
    </source>
</evidence>
<feature type="compositionally biased region" description="Polar residues" evidence="18">
    <location>
        <begin position="1"/>
        <end position="12"/>
    </location>
</feature>
<comment type="catalytic activity">
    <reaction evidence="14 16">
        <text>an organic molecule + reduced [NADPH--hemoprotein reductase] + O2 = an alcohol + oxidized [NADPH--hemoprotein reductase] + H2O + H(+)</text>
        <dbReference type="Rhea" id="RHEA:17149"/>
        <dbReference type="Rhea" id="RHEA-COMP:11964"/>
        <dbReference type="Rhea" id="RHEA-COMP:11965"/>
        <dbReference type="ChEBI" id="CHEBI:15377"/>
        <dbReference type="ChEBI" id="CHEBI:15378"/>
        <dbReference type="ChEBI" id="CHEBI:15379"/>
        <dbReference type="ChEBI" id="CHEBI:30879"/>
        <dbReference type="ChEBI" id="CHEBI:57618"/>
        <dbReference type="ChEBI" id="CHEBI:58210"/>
        <dbReference type="ChEBI" id="CHEBI:142491"/>
        <dbReference type="EC" id="1.14.14.1"/>
    </reaction>
</comment>
<dbReference type="EC" id="1.14.14.1" evidence="16"/>
<dbReference type="Gene3D" id="3.40.50.80">
    <property type="entry name" value="Nucleotide-binding domain of ferredoxin-NADP reductase (FNR) module"/>
    <property type="match status" value="1"/>
</dbReference>
<evidence type="ECO:0000256" key="17">
    <source>
        <dbReference type="PIRSR" id="PIRSR000209-1"/>
    </source>
</evidence>
<evidence type="ECO:0000256" key="7">
    <source>
        <dbReference type="ARBA" id="ARBA00022723"/>
    </source>
</evidence>
<keyword evidence="7 16" id="KW-0479">Metal-binding</keyword>
<evidence type="ECO:0000256" key="12">
    <source>
        <dbReference type="ARBA" id="ARBA00023004"/>
    </source>
</evidence>
<comment type="catalytic activity">
    <reaction evidence="15 16">
        <text>2 oxidized [cytochrome P450] + NADPH = 2 reduced [cytochrome P450] + NADP(+) + H(+)</text>
        <dbReference type="Rhea" id="RHEA:24040"/>
        <dbReference type="Rhea" id="RHEA-COMP:14627"/>
        <dbReference type="Rhea" id="RHEA-COMP:14628"/>
        <dbReference type="ChEBI" id="CHEBI:15378"/>
        <dbReference type="ChEBI" id="CHEBI:55376"/>
        <dbReference type="ChEBI" id="CHEBI:57783"/>
        <dbReference type="ChEBI" id="CHEBI:58349"/>
        <dbReference type="ChEBI" id="CHEBI:60344"/>
        <dbReference type="EC" id="1.6.2.4"/>
    </reaction>
</comment>
<dbReference type="Gene3D" id="2.40.30.10">
    <property type="entry name" value="Translation factors"/>
    <property type="match status" value="1"/>
</dbReference>
<evidence type="ECO:0000256" key="13">
    <source>
        <dbReference type="ARBA" id="ARBA00023033"/>
    </source>
</evidence>
<sequence>MPSTEKPSTVDTENPPFNHEKRKRVFSLPRRSSRKSFNMPGKIVEIPEPPRVPVLGHVKEVDIEYPLGSFVHLANKYGPIYKLNLLGQKMVVLNTYELVNESCDDTRFKKSIDGDLRELRDAVHDGLFTSTGEEEENWGVAHRVLMSAFGPLAIRGMFDDMHDVAAQLALKWARHGPSAAINIAEDMTRLTMDTVALCSMGYRFNSYYREDTHPFIKAMYAVMKEAGDKSFRMLPQVFYKKQDKKYKANIDLLRSTAREVLDGRKKDSQMASSRKDLLTAMLNTLDTVTGRKMTEESIIDNLITFLVAGHETTAATFSFTMYSLIKYPEVYRKVQEEVDSVVGDGPLRLEHVGKLKYLTAVIREVLRHSAPIPGFARETIGEEEILGSKYRVKSGEQIICLLTKTHFDPKVFGDDADEFKPERMLDENFNRLMREFPNCWSPFGTGMRACIGRAFAWQELVLALALLMQNFNFVMHNPNYDLKVSQTLTIKPKDFFIRAILREGLTPSTLEARLAGSLGGGRAIANGSESAKAKPAVSDKNNGAPVKPKGKSIAIFYGSNSGTCEFMAQRLAGDAAAHGLGATVDSLDAARESLPTDRPVVIFTSSYEGQPPHNAALFVDWLTNLKGKELENVSYAVYGCGHADWVKTYQRVPQLVDASMEEHGARRILPLNTTDAKDRDMFSDFESWEDDLLWPALTKQLGNQADTDDASIPEAGLSVSFSTPRTSTLRQDVKDALVLDARSLVPGNVSPSKRHLEVQLPTDMRYSSGDYIAVLPHNPKDTVARVMRRFHLTWDSHVTIQASSPTTLPTDTSIPVSDVLSSYVELCQTATRRNISGLSQLAKDEEVRRKLQHLATDGYEAEVKTKRLSVLDLTEQFPLLSVPFNHFLVMLPPMRVRQYSISSSPLVEPGVATITYAVLDQPALSGQGRHIGVTSSYLSSLTAGDRIQVAIRPAQGGFKLPVDMDKTPLLCAAAGTGLAPFRAFVQERATMLGNGRSLAPAILFFGCRDPSADDLYRHEFDSWEAAGAVKVYRAYSRKPEASSGCKYVQDRIWQEREMLYGLWNQGARVYVCGSNKVAEGVKEVLLRAAGELTEREDGKSKTREELEEWFNGIRNERFATDVFD</sequence>
<dbReference type="CDD" id="cd11068">
    <property type="entry name" value="CYP120A1"/>
    <property type="match status" value="1"/>
</dbReference>
<keyword evidence="5 16" id="KW-0285">Flavoprotein</keyword>
<dbReference type="InterPro" id="IPR002401">
    <property type="entry name" value="Cyt_P450_E_grp-I"/>
</dbReference>
<dbReference type="EMBL" id="MPGH01000101">
    <property type="protein sequence ID" value="OLN87311.1"/>
    <property type="molecule type" value="Genomic_DNA"/>
</dbReference>
<dbReference type="InterPro" id="IPR023206">
    <property type="entry name" value="Bifunctional_P450_P450_red"/>
</dbReference>
<dbReference type="OrthoDB" id="1470350at2759"/>
<dbReference type="GO" id="GO:0050660">
    <property type="term" value="F:flavin adenine dinucleotide binding"/>
    <property type="evidence" value="ECO:0007669"/>
    <property type="project" value="TreeGrafter"/>
</dbReference>
<dbReference type="GO" id="GO:0020037">
    <property type="term" value="F:heme binding"/>
    <property type="evidence" value="ECO:0007669"/>
    <property type="project" value="UniProtKB-UniRule"/>
</dbReference>
<evidence type="ECO:0000256" key="2">
    <source>
        <dbReference type="ARBA" id="ARBA00010018"/>
    </source>
</evidence>
<dbReference type="CDD" id="cd06206">
    <property type="entry name" value="bifunctional_CYPOR"/>
    <property type="match status" value="1"/>
</dbReference>
<keyword evidence="4 16" id="KW-0349">Heme</keyword>
<dbReference type="InterPro" id="IPR017938">
    <property type="entry name" value="Riboflavin_synthase-like_b-brl"/>
</dbReference>
<evidence type="ECO:0000256" key="15">
    <source>
        <dbReference type="ARBA" id="ARBA00049342"/>
    </source>
</evidence>
<dbReference type="InterPro" id="IPR023173">
    <property type="entry name" value="NADPH_Cyt_P450_Rdtase_alpha"/>
</dbReference>
<dbReference type="InterPro" id="IPR039261">
    <property type="entry name" value="FNR_nucleotide-bd"/>
</dbReference>
<evidence type="ECO:0000313" key="21">
    <source>
        <dbReference type="EMBL" id="OLN87311.1"/>
    </source>
</evidence>
<dbReference type="PRINTS" id="PR00385">
    <property type="entry name" value="P450"/>
</dbReference>
<keyword evidence="10 16" id="KW-0249">Electron transport</keyword>
<evidence type="ECO:0000256" key="14">
    <source>
        <dbReference type="ARBA" id="ARBA00047827"/>
    </source>
</evidence>
<keyword evidence="8 16" id="KW-0274">FAD</keyword>
<dbReference type="Gene3D" id="1.10.630.10">
    <property type="entry name" value="Cytochrome P450"/>
    <property type="match status" value="1"/>
</dbReference>
<dbReference type="GO" id="GO:0003958">
    <property type="term" value="F:NADPH-hemoprotein reductase activity"/>
    <property type="evidence" value="ECO:0007669"/>
    <property type="project" value="UniProtKB-UniRule"/>
</dbReference>
<keyword evidence="13 16" id="KW-0503">Monooxygenase</keyword>
<comment type="caution">
    <text evidence="21">The sequence shown here is derived from an EMBL/GenBank/DDBJ whole genome shotgun (WGS) entry which is preliminary data.</text>
</comment>
<dbReference type="InterPro" id="IPR003097">
    <property type="entry name" value="CysJ-like_FAD-binding"/>
</dbReference>
<reference evidence="21 22" key="1">
    <citation type="submission" date="2016-11" db="EMBL/GenBank/DDBJ databases">
        <title>Draft Genome Assembly of Colletotrichum chlorophyti a pathogen of herbaceous plants.</title>
        <authorList>
            <person name="Gan P."/>
            <person name="Narusaka M."/>
            <person name="Tsushima A."/>
            <person name="Narusaka Y."/>
            <person name="Takano Y."/>
            <person name="Shirasu K."/>
        </authorList>
    </citation>
    <scope>NUCLEOTIDE SEQUENCE [LARGE SCALE GENOMIC DNA]</scope>
    <source>
        <strain evidence="21 22">NTL11</strain>
    </source>
</reference>
<organism evidence="21 22">
    <name type="scientific">Colletotrichum chlorophyti</name>
    <dbReference type="NCBI Taxonomy" id="708187"/>
    <lineage>
        <taxon>Eukaryota</taxon>
        <taxon>Fungi</taxon>
        <taxon>Dikarya</taxon>
        <taxon>Ascomycota</taxon>
        <taxon>Pezizomycotina</taxon>
        <taxon>Sordariomycetes</taxon>
        <taxon>Hypocreomycetidae</taxon>
        <taxon>Glomerellales</taxon>
        <taxon>Glomerellaceae</taxon>
        <taxon>Colletotrichum</taxon>
    </lineage>
</organism>
<dbReference type="Pfam" id="PF00067">
    <property type="entry name" value="p450"/>
    <property type="match status" value="1"/>
</dbReference>
<comment type="cofactor">
    <cofactor evidence="16">
        <name>FAD</name>
        <dbReference type="ChEBI" id="CHEBI:57692"/>
    </cofactor>
    <cofactor evidence="16">
        <name>FMN</name>
        <dbReference type="ChEBI" id="CHEBI:58210"/>
    </cofactor>
</comment>
<dbReference type="STRING" id="708187.A0A1Q8RSM1"/>
<dbReference type="GO" id="GO:0070330">
    <property type="term" value="F:aromatase activity"/>
    <property type="evidence" value="ECO:0007669"/>
    <property type="project" value="UniProtKB-UniRule"/>
</dbReference>